<gene>
    <name evidence="2" type="ORF">AAF712_011289</name>
</gene>
<keyword evidence="1" id="KW-0732">Signal</keyword>
<sequence>MVSSKAFVALALAAMALAAPSNEAKSRRQNEPSEPITCSYVLAPNPPLVDDSNLTDREFSLGTSKPISRQIATESPSHVAWIFGTLPWVHNADGTYTVEATTATDGLTANQLKALVTAWPGRGQTLQGRLVPEWEVESVVCQDSVAEVAQGEGVKFSL</sequence>
<name>A0ABR2ZJM8_9AGAR</name>
<feature type="chain" id="PRO_5047443397" evidence="1">
    <location>
        <begin position="19"/>
        <end position="158"/>
    </location>
</feature>
<comment type="caution">
    <text evidence="2">The sequence shown here is derived from an EMBL/GenBank/DDBJ whole genome shotgun (WGS) entry which is preliminary data.</text>
</comment>
<reference evidence="2 3" key="1">
    <citation type="submission" date="2024-05" db="EMBL/GenBank/DDBJ databases">
        <title>A draft genome resource for the thread blight pathogen Marasmius tenuissimus strain MS-2.</title>
        <authorList>
            <person name="Yulfo-Soto G.E."/>
            <person name="Baruah I.K."/>
            <person name="Amoako-Attah I."/>
            <person name="Bukari Y."/>
            <person name="Meinhardt L.W."/>
            <person name="Bailey B.A."/>
            <person name="Cohen S.P."/>
        </authorList>
    </citation>
    <scope>NUCLEOTIDE SEQUENCE [LARGE SCALE GENOMIC DNA]</scope>
    <source>
        <strain evidence="2 3">MS-2</strain>
    </source>
</reference>
<dbReference type="Proteomes" id="UP001437256">
    <property type="component" value="Unassembled WGS sequence"/>
</dbReference>
<feature type="signal peptide" evidence="1">
    <location>
        <begin position="1"/>
        <end position="18"/>
    </location>
</feature>
<keyword evidence="3" id="KW-1185">Reference proteome</keyword>
<evidence type="ECO:0000313" key="2">
    <source>
        <dbReference type="EMBL" id="KAL0061847.1"/>
    </source>
</evidence>
<evidence type="ECO:0000313" key="3">
    <source>
        <dbReference type="Proteomes" id="UP001437256"/>
    </source>
</evidence>
<dbReference type="EMBL" id="JBBXMP010000121">
    <property type="protein sequence ID" value="KAL0061847.1"/>
    <property type="molecule type" value="Genomic_DNA"/>
</dbReference>
<protein>
    <submittedName>
        <fullName evidence="2">Uncharacterized protein</fullName>
    </submittedName>
</protein>
<organism evidence="2 3">
    <name type="scientific">Marasmius tenuissimus</name>
    <dbReference type="NCBI Taxonomy" id="585030"/>
    <lineage>
        <taxon>Eukaryota</taxon>
        <taxon>Fungi</taxon>
        <taxon>Dikarya</taxon>
        <taxon>Basidiomycota</taxon>
        <taxon>Agaricomycotina</taxon>
        <taxon>Agaricomycetes</taxon>
        <taxon>Agaricomycetidae</taxon>
        <taxon>Agaricales</taxon>
        <taxon>Marasmiineae</taxon>
        <taxon>Marasmiaceae</taxon>
        <taxon>Marasmius</taxon>
    </lineage>
</organism>
<evidence type="ECO:0000256" key="1">
    <source>
        <dbReference type="SAM" id="SignalP"/>
    </source>
</evidence>
<accession>A0ABR2ZJM8</accession>
<proteinExistence type="predicted"/>